<dbReference type="AlphaFoldDB" id="A0A7J7G091"/>
<organism evidence="2 3">
    <name type="scientific">Camellia sinensis</name>
    <name type="common">Tea plant</name>
    <name type="synonym">Thea sinensis</name>
    <dbReference type="NCBI Taxonomy" id="4442"/>
    <lineage>
        <taxon>Eukaryota</taxon>
        <taxon>Viridiplantae</taxon>
        <taxon>Streptophyta</taxon>
        <taxon>Embryophyta</taxon>
        <taxon>Tracheophyta</taxon>
        <taxon>Spermatophyta</taxon>
        <taxon>Magnoliopsida</taxon>
        <taxon>eudicotyledons</taxon>
        <taxon>Gunneridae</taxon>
        <taxon>Pentapetalae</taxon>
        <taxon>asterids</taxon>
        <taxon>Ericales</taxon>
        <taxon>Theaceae</taxon>
        <taxon>Camellia</taxon>
    </lineage>
</organism>
<accession>A0A7J7G091</accession>
<feature type="chain" id="PRO_5029866481" evidence="1">
    <location>
        <begin position="20"/>
        <end position="75"/>
    </location>
</feature>
<keyword evidence="1" id="KW-0732">Signal</keyword>
<dbReference type="Gene3D" id="3.40.50.2000">
    <property type="entry name" value="Glycogen Phosphorylase B"/>
    <property type="match status" value="1"/>
</dbReference>
<feature type="signal peptide" evidence="1">
    <location>
        <begin position="1"/>
        <end position="19"/>
    </location>
</feature>
<evidence type="ECO:0000313" key="3">
    <source>
        <dbReference type="Proteomes" id="UP000593564"/>
    </source>
</evidence>
<evidence type="ECO:0000313" key="2">
    <source>
        <dbReference type="EMBL" id="KAF5933867.1"/>
    </source>
</evidence>
<dbReference type="EMBL" id="JACBKZ010000014">
    <property type="protein sequence ID" value="KAF5933867.1"/>
    <property type="molecule type" value="Genomic_DNA"/>
</dbReference>
<protein>
    <submittedName>
        <fullName evidence="2">Uncharacterized protein</fullName>
    </submittedName>
</protein>
<evidence type="ECO:0000256" key="1">
    <source>
        <dbReference type="SAM" id="SignalP"/>
    </source>
</evidence>
<sequence length="75" mass="7948">MNAILLVVELKVATRVCEGAQTVPNSDELARVVAESVSNQETGNERVGKLRRAALDAIKGGSSSKDLDKLAMHVS</sequence>
<keyword evidence="3" id="KW-1185">Reference proteome</keyword>
<proteinExistence type="predicted"/>
<comment type="caution">
    <text evidence="2">The sequence shown here is derived from an EMBL/GenBank/DDBJ whole genome shotgun (WGS) entry which is preliminary data.</text>
</comment>
<reference evidence="3" key="1">
    <citation type="journal article" date="2020" name="Nat. Commun.">
        <title>Genome assembly of wild tea tree DASZ reveals pedigree and selection history of tea varieties.</title>
        <authorList>
            <person name="Zhang W."/>
            <person name="Zhang Y."/>
            <person name="Qiu H."/>
            <person name="Guo Y."/>
            <person name="Wan H."/>
            <person name="Zhang X."/>
            <person name="Scossa F."/>
            <person name="Alseekh S."/>
            <person name="Zhang Q."/>
            <person name="Wang P."/>
            <person name="Xu L."/>
            <person name="Schmidt M.H."/>
            <person name="Jia X."/>
            <person name="Li D."/>
            <person name="Zhu A."/>
            <person name="Guo F."/>
            <person name="Chen W."/>
            <person name="Ni D."/>
            <person name="Usadel B."/>
            <person name="Fernie A.R."/>
            <person name="Wen W."/>
        </authorList>
    </citation>
    <scope>NUCLEOTIDE SEQUENCE [LARGE SCALE GENOMIC DNA]</scope>
    <source>
        <strain evidence="3">cv. G240</strain>
    </source>
</reference>
<name>A0A7J7G091_CAMSI</name>
<dbReference type="Proteomes" id="UP000593564">
    <property type="component" value="Unassembled WGS sequence"/>
</dbReference>
<reference evidence="2 3" key="2">
    <citation type="submission" date="2020-07" db="EMBL/GenBank/DDBJ databases">
        <title>Genome assembly of wild tea tree DASZ reveals pedigree and selection history of tea varieties.</title>
        <authorList>
            <person name="Zhang W."/>
        </authorList>
    </citation>
    <scope>NUCLEOTIDE SEQUENCE [LARGE SCALE GENOMIC DNA]</scope>
    <source>
        <strain evidence="3">cv. G240</strain>
        <tissue evidence="2">Leaf</tissue>
    </source>
</reference>
<gene>
    <name evidence="2" type="ORF">HYC85_030038</name>
</gene>